<dbReference type="PANTHER" id="PTHR43832">
    <property type="match status" value="1"/>
</dbReference>
<dbReference type="SUPFAM" id="SSF53335">
    <property type="entry name" value="S-adenosyl-L-methionine-dependent methyltransferases"/>
    <property type="match status" value="1"/>
</dbReference>
<accession>A0A6C2UMD3</accession>
<evidence type="ECO:0000313" key="2">
    <source>
        <dbReference type="Proteomes" id="UP000346198"/>
    </source>
</evidence>
<dbReference type="Gene3D" id="3.40.50.150">
    <property type="entry name" value="Vaccinia Virus protein VP39"/>
    <property type="match status" value="1"/>
</dbReference>
<dbReference type="CDD" id="cd02440">
    <property type="entry name" value="AdoMet_MTases"/>
    <property type="match status" value="1"/>
</dbReference>
<dbReference type="AlphaFoldDB" id="A0A6C2UMD3"/>
<sequence>MIDLMELAEKRKMPDIAIRAGIRKLLRDRLKLEKAKNHSGQLEALYGFIDMMKSGPVAVATDTANEQHYEVPSELFQTFMGPHLKYSSGYWPSDATTLEASEAAMLELTCKRAGLEDGMDILELGCGWGSLSLWMAQQYPNSKITAVSNSNSQRKFIHARGFKNLNVITADMNEFATDRKFDRVVSVEMFEHMRNWPELLRRISGWLKDDGRLFIHIFVHRELAYLFNEIGQNNWMAENFFKEGMMPAEELLPMCNGHLEVERHWHVNGRHYAKTLRAWLNRIDQNEKAAIAILEPQHGKEEARLQFGRWRIFFMACEELFGCREGEEWYVAHYLLKQR</sequence>
<dbReference type="PANTHER" id="PTHR43832:SF1">
    <property type="entry name" value="S-ADENOSYL-L-METHIONINE-DEPENDENT METHYLTRANSFERASES SUPERFAMILY PROTEIN"/>
    <property type="match status" value="1"/>
</dbReference>
<keyword evidence="2" id="KW-1185">Reference proteome</keyword>
<organism evidence="1 2">
    <name type="scientific">Pontiella sulfatireligans</name>
    <dbReference type="NCBI Taxonomy" id="2750658"/>
    <lineage>
        <taxon>Bacteria</taxon>
        <taxon>Pseudomonadati</taxon>
        <taxon>Kiritimatiellota</taxon>
        <taxon>Kiritimatiellia</taxon>
        <taxon>Kiritimatiellales</taxon>
        <taxon>Pontiellaceae</taxon>
        <taxon>Pontiella</taxon>
    </lineage>
</organism>
<gene>
    <name evidence="1" type="primary">cfa</name>
    <name evidence="1" type="ORF">SCARR_03230</name>
</gene>
<protein>
    <submittedName>
        <fullName evidence="1">Cyclopropane-fatty-acyl-phospholipid synthase</fullName>
    </submittedName>
</protein>
<name>A0A6C2UMD3_9BACT</name>
<dbReference type="EMBL" id="CAAHFH010000002">
    <property type="protein sequence ID" value="VGO21159.1"/>
    <property type="molecule type" value="Genomic_DNA"/>
</dbReference>
<dbReference type="Proteomes" id="UP000346198">
    <property type="component" value="Unassembled WGS sequence"/>
</dbReference>
<dbReference type="InterPro" id="IPR029063">
    <property type="entry name" value="SAM-dependent_MTases_sf"/>
</dbReference>
<dbReference type="FunFam" id="3.40.50.150:FF:000554">
    <property type="entry name" value="Cation-transporting ATPase"/>
    <property type="match status" value="1"/>
</dbReference>
<proteinExistence type="predicted"/>
<dbReference type="RefSeq" id="WP_136062645.1">
    <property type="nucleotide sequence ID" value="NZ_CAAHFH010000002.1"/>
</dbReference>
<reference evidence="1 2" key="1">
    <citation type="submission" date="2019-04" db="EMBL/GenBank/DDBJ databases">
        <authorList>
            <person name="Van Vliet M D."/>
        </authorList>
    </citation>
    <scope>NUCLEOTIDE SEQUENCE [LARGE SCALE GENOMIC DNA]</scope>
    <source>
        <strain evidence="1 2">F21</strain>
    </source>
</reference>
<dbReference type="Pfam" id="PF02353">
    <property type="entry name" value="CMAS"/>
    <property type="match status" value="1"/>
</dbReference>
<evidence type="ECO:0000313" key="1">
    <source>
        <dbReference type="EMBL" id="VGO21159.1"/>
    </source>
</evidence>